<dbReference type="Proteomes" id="UP001310594">
    <property type="component" value="Unassembled WGS sequence"/>
</dbReference>
<evidence type="ECO:0000256" key="1">
    <source>
        <dbReference type="ARBA" id="ARBA00010139"/>
    </source>
</evidence>
<gene>
    <name evidence="5" type="ORF">LTR97_007364</name>
</gene>
<dbReference type="InterPro" id="IPR051209">
    <property type="entry name" value="FAD-bind_Monooxygenase_sf"/>
</dbReference>
<evidence type="ECO:0000256" key="3">
    <source>
        <dbReference type="ARBA" id="ARBA00022827"/>
    </source>
</evidence>
<dbReference type="InterPro" id="IPR020946">
    <property type="entry name" value="Flavin_mOase-like"/>
</dbReference>
<proteinExistence type="inferred from homology"/>
<keyword evidence="4" id="KW-0560">Oxidoreductase</keyword>
<dbReference type="EMBL" id="JAVRQU010000011">
    <property type="protein sequence ID" value="KAK5697229.1"/>
    <property type="molecule type" value="Genomic_DNA"/>
</dbReference>
<evidence type="ECO:0000256" key="4">
    <source>
        <dbReference type="ARBA" id="ARBA00023002"/>
    </source>
</evidence>
<comment type="similarity">
    <text evidence="1">Belongs to the FAD-binding monooxygenase family.</text>
</comment>
<dbReference type="GO" id="GO:0050660">
    <property type="term" value="F:flavin adenine dinucleotide binding"/>
    <property type="evidence" value="ECO:0007669"/>
    <property type="project" value="InterPro"/>
</dbReference>
<dbReference type="InterPro" id="IPR036188">
    <property type="entry name" value="FAD/NAD-bd_sf"/>
</dbReference>
<protein>
    <recommendedName>
        <fullName evidence="7">FAD/NAD(P)-binding domain-containing protein</fullName>
    </recommendedName>
</protein>
<reference evidence="5" key="1">
    <citation type="submission" date="2023-08" db="EMBL/GenBank/DDBJ databases">
        <title>Black Yeasts Isolated from many extreme environments.</title>
        <authorList>
            <person name="Coleine C."/>
            <person name="Stajich J.E."/>
            <person name="Selbmann L."/>
        </authorList>
    </citation>
    <scope>NUCLEOTIDE SEQUENCE</scope>
    <source>
        <strain evidence="5">CCFEE 5810</strain>
    </source>
</reference>
<evidence type="ECO:0008006" key="7">
    <source>
        <dbReference type="Google" id="ProtNLM"/>
    </source>
</evidence>
<dbReference type="PANTHER" id="PTHR42877:SF7">
    <property type="entry name" value="FLAVIN-BINDING MONOOXYGENASE-RELATED"/>
    <property type="match status" value="1"/>
</dbReference>
<accession>A0AAN7W954</accession>
<dbReference type="PANTHER" id="PTHR42877">
    <property type="entry name" value="L-ORNITHINE N(5)-MONOOXYGENASE-RELATED"/>
    <property type="match status" value="1"/>
</dbReference>
<dbReference type="Gene3D" id="3.50.50.60">
    <property type="entry name" value="FAD/NAD(P)-binding domain"/>
    <property type="match status" value="2"/>
</dbReference>
<sequence length="560" mass="63512">MATRCIDTLRPMKVIVIGAGISGILSTIKLRQNVKDLDLVIYDKNADLGGTWYENNILESRVVYIPAHTYQLSWDSNVSWSQFYASGAEILAYWNRVAQKYDVRKHMKLSHRVTEAKWNAGDAKWAVTVEDLLTGNRTINNADVLITAIGVLNLWEWPKIPGLLDFEGKLMHSADYDTTFEIHGKNVAVIGAGSSGIQIVPTIQPQVRRLDHYVRGSTWIATPMAAQELEKRGVEGGNFSYLPHEIKGWAQDPESYLRYRKQIENTVQSDYDVVLRDSKTQTMAKEYFRMLMAQRLSKKPELLDHFLPDFSPLCKRLTPGPGYLEALTEDNVDVVTAPIERVTANGILTTDGKHRDVDAIVCATGFNTHFTNRFPIYGINGMQLFGDQQGTKQRTSNYLSMTVRDYPNMFMFLGPNAGVGHGNLLIMLETMADYVAQAVVKMQEQNIRTTQPSIKAQNGFTEHCDNHFERTVFSENCSSWYKTDGRVTALWPGSSLHAIKALKHPRWEDFEYTYVDADELGWLGDGSTEADWDSKIDKSYYLKSLEFVTNDLRWSTRKGL</sequence>
<dbReference type="Pfam" id="PF00743">
    <property type="entry name" value="FMO-like"/>
    <property type="match status" value="1"/>
</dbReference>
<dbReference type="SUPFAM" id="SSF51905">
    <property type="entry name" value="FAD/NAD(P)-binding domain"/>
    <property type="match status" value="3"/>
</dbReference>
<evidence type="ECO:0000313" key="5">
    <source>
        <dbReference type="EMBL" id="KAK5697229.1"/>
    </source>
</evidence>
<dbReference type="GO" id="GO:0050661">
    <property type="term" value="F:NADP binding"/>
    <property type="evidence" value="ECO:0007669"/>
    <property type="project" value="InterPro"/>
</dbReference>
<dbReference type="GO" id="GO:0004499">
    <property type="term" value="F:N,N-dimethylaniline monooxygenase activity"/>
    <property type="evidence" value="ECO:0007669"/>
    <property type="project" value="InterPro"/>
</dbReference>
<dbReference type="AlphaFoldDB" id="A0AAN7W954"/>
<evidence type="ECO:0000256" key="2">
    <source>
        <dbReference type="ARBA" id="ARBA00022630"/>
    </source>
</evidence>
<comment type="caution">
    <text evidence="5">The sequence shown here is derived from an EMBL/GenBank/DDBJ whole genome shotgun (WGS) entry which is preliminary data.</text>
</comment>
<evidence type="ECO:0000313" key="6">
    <source>
        <dbReference type="Proteomes" id="UP001310594"/>
    </source>
</evidence>
<keyword evidence="2" id="KW-0285">Flavoprotein</keyword>
<name>A0AAN7W954_9PEZI</name>
<organism evidence="5 6">
    <name type="scientific">Elasticomyces elasticus</name>
    <dbReference type="NCBI Taxonomy" id="574655"/>
    <lineage>
        <taxon>Eukaryota</taxon>
        <taxon>Fungi</taxon>
        <taxon>Dikarya</taxon>
        <taxon>Ascomycota</taxon>
        <taxon>Pezizomycotina</taxon>
        <taxon>Dothideomycetes</taxon>
        <taxon>Dothideomycetidae</taxon>
        <taxon>Mycosphaerellales</taxon>
        <taxon>Teratosphaeriaceae</taxon>
        <taxon>Elasticomyces</taxon>
    </lineage>
</organism>
<keyword evidence="3" id="KW-0274">FAD</keyword>